<dbReference type="Gene3D" id="3.40.1280.30">
    <property type="match status" value="1"/>
</dbReference>
<dbReference type="GO" id="GO:0032259">
    <property type="term" value="P:methylation"/>
    <property type="evidence" value="ECO:0007669"/>
    <property type="project" value="UniProtKB-KW"/>
</dbReference>
<protein>
    <recommendedName>
        <fullName evidence="5">tRNA (guanine(9)-N1)-methyltransferase</fullName>
        <ecNumber evidence="4">2.1.1.221</ecNumber>
    </recommendedName>
    <alternativeName>
        <fullName evidence="13">tRNA methyltransferase 10</fullName>
    </alternativeName>
    <alternativeName>
        <fullName evidence="12">tRNA(m1G9)-methyltransferase</fullName>
    </alternativeName>
</protein>
<evidence type="ECO:0000313" key="19">
    <source>
        <dbReference type="Proteomes" id="UP000184383"/>
    </source>
</evidence>
<accession>A0A1L9RG83</accession>
<dbReference type="Pfam" id="PF17748">
    <property type="entry name" value="VID27_N"/>
    <property type="match status" value="1"/>
</dbReference>
<feature type="region of interest" description="Disordered" evidence="16">
    <location>
        <begin position="362"/>
        <end position="386"/>
    </location>
</feature>
<dbReference type="InterPro" id="IPR038459">
    <property type="entry name" value="MT_TRM10-typ_sf"/>
</dbReference>
<feature type="compositionally biased region" description="Basic and acidic residues" evidence="16">
    <location>
        <begin position="1"/>
        <end position="20"/>
    </location>
</feature>
<dbReference type="InterPro" id="IPR040458">
    <property type="entry name" value="Vid27"/>
</dbReference>
<keyword evidence="11" id="KW-0539">Nucleus</keyword>
<dbReference type="Proteomes" id="UP000184383">
    <property type="component" value="Unassembled WGS sequence"/>
</dbReference>
<dbReference type="InterPro" id="IPR028564">
    <property type="entry name" value="MT_TRM10-typ"/>
</dbReference>
<dbReference type="InterPro" id="IPR013863">
    <property type="entry name" value="VID27_C"/>
</dbReference>
<feature type="region of interest" description="Disordered" evidence="16">
    <location>
        <begin position="610"/>
        <end position="651"/>
    </location>
</feature>
<dbReference type="RefSeq" id="XP_040687607.1">
    <property type="nucleotide sequence ID" value="XM_040828404.1"/>
</dbReference>
<evidence type="ECO:0000256" key="11">
    <source>
        <dbReference type="ARBA" id="ARBA00023242"/>
    </source>
</evidence>
<comment type="subunit">
    <text evidence="3">Monomer.</text>
</comment>
<evidence type="ECO:0000256" key="13">
    <source>
        <dbReference type="ARBA" id="ARBA00032166"/>
    </source>
</evidence>
<dbReference type="GO" id="GO:0005737">
    <property type="term" value="C:cytoplasm"/>
    <property type="evidence" value="ECO:0007669"/>
    <property type="project" value="UniProtKB-SubCell"/>
</dbReference>
<dbReference type="AlphaFoldDB" id="A0A1L9RG83"/>
<gene>
    <name evidence="18" type="ORF">ASPWEDRAFT_113397</name>
</gene>
<dbReference type="EMBL" id="KV878213">
    <property type="protein sequence ID" value="OJJ33931.1"/>
    <property type="molecule type" value="Genomic_DNA"/>
</dbReference>
<evidence type="ECO:0000256" key="9">
    <source>
        <dbReference type="ARBA" id="ARBA00022691"/>
    </source>
</evidence>
<dbReference type="InterPro" id="IPR040768">
    <property type="entry name" value="Vid27_PH"/>
</dbReference>
<comment type="function">
    <text evidence="15">S-adenosyl-L-methionine-dependent guanine N(1)-methyltransferase that catalyzes the formation of N(1)-methylguanine at position 9 (m1G9) in cytoplasmic tRNA.</text>
</comment>
<evidence type="ECO:0000256" key="5">
    <source>
        <dbReference type="ARBA" id="ARBA00020451"/>
    </source>
</evidence>
<evidence type="ECO:0000256" key="12">
    <source>
        <dbReference type="ARBA" id="ARBA00031792"/>
    </source>
</evidence>
<feature type="compositionally biased region" description="Acidic residues" evidence="16">
    <location>
        <begin position="827"/>
        <end position="852"/>
    </location>
</feature>
<dbReference type="FunFam" id="3.40.1280.30:FF:000004">
    <property type="entry name" value="tRNA (guanine(9)-N1)-methyltransferase"/>
    <property type="match status" value="1"/>
</dbReference>
<dbReference type="Pfam" id="PF17747">
    <property type="entry name" value="VID27_PH"/>
    <property type="match status" value="1"/>
</dbReference>
<evidence type="ECO:0000256" key="8">
    <source>
        <dbReference type="ARBA" id="ARBA00022679"/>
    </source>
</evidence>
<evidence type="ECO:0000256" key="16">
    <source>
        <dbReference type="SAM" id="MobiDB-lite"/>
    </source>
</evidence>
<feature type="compositionally biased region" description="Basic and acidic residues" evidence="16">
    <location>
        <begin position="31"/>
        <end position="44"/>
    </location>
</feature>
<comment type="catalytic activity">
    <reaction evidence="14">
        <text>guanosine(9) in tRNA + S-adenosyl-L-methionine = N(1)-methylguanosine(9) in tRNA + S-adenosyl-L-homocysteine + H(+)</text>
        <dbReference type="Rhea" id="RHEA:43156"/>
        <dbReference type="Rhea" id="RHEA-COMP:10367"/>
        <dbReference type="Rhea" id="RHEA-COMP:10368"/>
        <dbReference type="ChEBI" id="CHEBI:15378"/>
        <dbReference type="ChEBI" id="CHEBI:57856"/>
        <dbReference type="ChEBI" id="CHEBI:59789"/>
        <dbReference type="ChEBI" id="CHEBI:73542"/>
        <dbReference type="ChEBI" id="CHEBI:74269"/>
        <dbReference type="EC" id="2.1.1.221"/>
    </reaction>
</comment>
<evidence type="ECO:0000256" key="2">
    <source>
        <dbReference type="ARBA" id="ARBA00004496"/>
    </source>
</evidence>
<dbReference type="Pfam" id="PF08553">
    <property type="entry name" value="VID27"/>
    <property type="match status" value="1"/>
</dbReference>
<evidence type="ECO:0000256" key="7">
    <source>
        <dbReference type="ARBA" id="ARBA00022603"/>
    </source>
</evidence>
<dbReference type="CDD" id="cd18089">
    <property type="entry name" value="SPOUT_Trm10-like"/>
    <property type="match status" value="1"/>
</dbReference>
<feature type="compositionally biased region" description="Basic residues" evidence="16">
    <location>
        <begin position="81"/>
        <end position="90"/>
    </location>
</feature>
<evidence type="ECO:0000313" key="18">
    <source>
        <dbReference type="EMBL" id="OJJ33931.1"/>
    </source>
</evidence>
<sequence length="1253" mass="140710">MEGEERPRKLAKLDHSKMQEDSEPTMTGALDKPDLADAHNKKADDDDVSDNEASPANGEDDGLQTGETAAGDGNEAEPKLSKRQMKKLQRREKWEEGREDRKVKRKEKLAARRERQRAELQEAKLNGKEATLAARKAQESTKQRFARSKLLPITFILDCDFDDLMLDNERISLAQQLTRCYSDNSKNPYRSHLVLSSFNKKLKERYDNVMAKMYKNWKGVRFFDEDHVHAAALAKDWMAGPEGGQLVGMFTDKTDAKPEDGEIIYLSSDSENTLTELKPYSTYIVGGLVDKNRHKGICHKRAVEKGIKTAKLPIGEYIQMASRSVLTTNHVVEIMLRWLELGDWGKAFMEVLPQRKGGVLRKKGDEAKSEAKSEDEQDEAEAEKKTRSISFSSPSSVKGLLCSFAACDLFLFHSSFLPCLSFIPCPPSYPTKINSCCCSAARASSQPCLCSATVLSKYLFGDTSKESIIEIPQGQLYLVRPLSPKGYSELIFKDAAASIRRTGQDFQYQLVIQRAYEEGEEELADDEDEQGAADGLDKDEKVFLLDQSLHFRSEVRDGGVKILAWSDLSGDLGDLFEFVCDPAVPSDKVATFELAAVQCQYERKHRRSAQKATESELEEFSFQEEKPIPSASPIASPATKSRAHSIEPPVDSTAAMAKDVEYSRSKGHIKPADSGVEPTTAPPSAAQPEAQEILAKESAELHLFDFTTGTFVQQDEHVTATVSEIGTWQYWLQISGKEREWLGQAVIADLNPVFNFEYLSFIFNHYSADGSAYSWLLRFKDQETEERFQEGVMQALWEQLNEMKWNKVKENDRDYVLDAFQDLTMEDQQTEEQEEAEAGAEAEEEEEEEDQDDGQRSEHYDSDEEEDDVVTRDSDGNVNSQLAVGYKHDRSFVVRGSKIGVFKHTPNNNLEFSTNISKVETPGGKLFSPKKVMLHAEDTNMILQNGDDPNSLYRMDLEYGKVVDEWKVHEDIPVKTFAPESKFSQMTSAQPFVGVSQNALYRIDPRLSGNKLVDADLKQYTGKNEFSSVATTEKGYLAVASNKGDIRMFDRLGINAKTHIPALGEPIIGLDVSADGRWVLATCRTYLLLIDSLQKDGKNEGKLGFEKSFAKDSKPQPRRLGLQPAHVAQFQHETKQPISFTQARFNTGVDAEETSIITATGPFIITWSLKKVVAGRKDPYTIKRYGEDVMADNFRFGSDKNVIVALPNEVNMVAKRSFQKPTRESIAAPVTPNRRASRWANRLGRDDIVNSPY</sequence>
<evidence type="ECO:0000256" key="15">
    <source>
        <dbReference type="ARBA" id="ARBA00056529"/>
    </source>
</evidence>
<feature type="compositionally biased region" description="Low complexity" evidence="16">
    <location>
        <begin position="628"/>
        <end position="638"/>
    </location>
</feature>
<proteinExistence type="predicted"/>
<dbReference type="OrthoDB" id="10251113at2759"/>
<name>A0A1L9RG83_ASPWE</name>
<dbReference type="PANTHER" id="PTHR31913:SF0">
    <property type="entry name" value="VACUOLAR IMPORT AND DEGRADATION PROTEIN 27"/>
    <property type="match status" value="1"/>
</dbReference>
<dbReference type="EC" id="2.1.1.221" evidence="4"/>
<comment type="subcellular location">
    <subcellularLocation>
        <location evidence="2">Cytoplasm</location>
    </subcellularLocation>
    <subcellularLocation>
        <location evidence="1">Nucleus</location>
    </subcellularLocation>
</comment>
<dbReference type="SUPFAM" id="SSF50969">
    <property type="entry name" value="YVTN repeat-like/Quinoprotein amine dehydrogenase"/>
    <property type="match status" value="1"/>
</dbReference>
<evidence type="ECO:0000256" key="3">
    <source>
        <dbReference type="ARBA" id="ARBA00011245"/>
    </source>
</evidence>
<keyword evidence="9" id="KW-0949">S-adenosyl-L-methionine</keyword>
<dbReference type="VEuPathDB" id="FungiDB:ASPWEDRAFT_113397"/>
<keyword evidence="6" id="KW-0963">Cytoplasm</keyword>
<feature type="domain" description="SAM-dependent MTase TRM10-type" evidence="17">
    <location>
        <begin position="141"/>
        <end position="359"/>
    </location>
</feature>
<keyword evidence="10" id="KW-0819">tRNA processing</keyword>
<dbReference type="PROSITE" id="PS51675">
    <property type="entry name" value="SAM_MT_TRM10"/>
    <property type="match status" value="1"/>
</dbReference>
<feature type="region of interest" description="Disordered" evidence="16">
    <location>
        <begin position="827"/>
        <end position="877"/>
    </location>
</feature>
<keyword evidence="8" id="KW-0808">Transferase</keyword>
<evidence type="ECO:0000256" key="4">
    <source>
        <dbReference type="ARBA" id="ARBA00012797"/>
    </source>
</evidence>
<organism evidence="18 19">
    <name type="scientific">Aspergillus wentii DTO 134E9</name>
    <dbReference type="NCBI Taxonomy" id="1073089"/>
    <lineage>
        <taxon>Eukaryota</taxon>
        <taxon>Fungi</taxon>
        <taxon>Dikarya</taxon>
        <taxon>Ascomycota</taxon>
        <taxon>Pezizomycotina</taxon>
        <taxon>Eurotiomycetes</taxon>
        <taxon>Eurotiomycetidae</taxon>
        <taxon>Eurotiales</taxon>
        <taxon>Aspergillaceae</taxon>
        <taxon>Aspergillus</taxon>
        <taxon>Aspergillus subgen. Cremei</taxon>
    </lineage>
</organism>
<evidence type="ECO:0000256" key="14">
    <source>
        <dbReference type="ARBA" id="ARBA00048434"/>
    </source>
</evidence>
<dbReference type="GO" id="GO:0052905">
    <property type="term" value="F:tRNA (guanosine(9)-N1)-methyltransferase activity"/>
    <property type="evidence" value="ECO:0007669"/>
    <property type="project" value="UniProtKB-EC"/>
</dbReference>
<reference evidence="19" key="1">
    <citation type="journal article" date="2017" name="Genome Biol.">
        <title>Comparative genomics reveals high biological diversity and specific adaptations in the industrially and medically important fungal genus Aspergillus.</title>
        <authorList>
            <person name="de Vries R.P."/>
            <person name="Riley R."/>
            <person name="Wiebenga A."/>
            <person name="Aguilar-Osorio G."/>
            <person name="Amillis S."/>
            <person name="Uchima C.A."/>
            <person name="Anderluh G."/>
            <person name="Asadollahi M."/>
            <person name="Askin M."/>
            <person name="Barry K."/>
            <person name="Battaglia E."/>
            <person name="Bayram O."/>
            <person name="Benocci T."/>
            <person name="Braus-Stromeyer S.A."/>
            <person name="Caldana C."/>
            <person name="Canovas D."/>
            <person name="Cerqueira G.C."/>
            <person name="Chen F."/>
            <person name="Chen W."/>
            <person name="Choi C."/>
            <person name="Clum A."/>
            <person name="Dos Santos R.A."/>
            <person name="Damasio A.R."/>
            <person name="Diallinas G."/>
            <person name="Emri T."/>
            <person name="Fekete E."/>
            <person name="Flipphi M."/>
            <person name="Freyberg S."/>
            <person name="Gallo A."/>
            <person name="Gournas C."/>
            <person name="Habgood R."/>
            <person name="Hainaut M."/>
            <person name="Harispe M.L."/>
            <person name="Henrissat B."/>
            <person name="Hilden K.S."/>
            <person name="Hope R."/>
            <person name="Hossain A."/>
            <person name="Karabika E."/>
            <person name="Karaffa L."/>
            <person name="Karanyi Z."/>
            <person name="Krasevec N."/>
            <person name="Kuo A."/>
            <person name="Kusch H."/>
            <person name="LaButti K."/>
            <person name="Lagendijk E.L."/>
            <person name="Lapidus A."/>
            <person name="Levasseur A."/>
            <person name="Lindquist E."/>
            <person name="Lipzen A."/>
            <person name="Logrieco A.F."/>
            <person name="MacCabe A."/>
            <person name="Maekelae M.R."/>
            <person name="Malavazi I."/>
            <person name="Melin P."/>
            <person name="Meyer V."/>
            <person name="Mielnichuk N."/>
            <person name="Miskei M."/>
            <person name="Molnar A.P."/>
            <person name="Mule G."/>
            <person name="Ngan C.Y."/>
            <person name="Orejas M."/>
            <person name="Orosz E."/>
            <person name="Ouedraogo J.P."/>
            <person name="Overkamp K.M."/>
            <person name="Park H.-S."/>
            <person name="Perrone G."/>
            <person name="Piumi F."/>
            <person name="Punt P.J."/>
            <person name="Ram A.F."/>
            <person name="Ramon A."/>
            <person name="Rauscher S."/>
            <person name="Record E."/>
            <person name="Riano-Pachon D.M."/>
            <person name="Robert V."/>
            <person name="Roehrig J."/>
            <person name="Ruller R."/>
            <person name="Salamov A."/>
            <person name="Salih N.S."/>
            <person name="Samson R.A."/>
            <person name="Sandor E."/>
            <person name="Sanguinetti M."/>
            <person name="Schuetze T."/>
            <person name="Sepcic K."/>
            <person name="Shelest E."/>
            <person name="Sherlock G."/>
            <person name="Sophianopoulou V."/>
            <person name="Squina F.M."/>
            <person name="Sun H."/>
            <person name="Susca A."/>
            <person name="Todd R.B."/>
            <person name="Tsang A."/>
            <person name="Unkles S.E."/>
            <person name="van de Wiele N."/>
            <person name="van Rossen-Uffink D."/>
            <person name="Oliveira J.V."/>
            <person name="Vesth T.C."/>
            <person name="Visser J."/>
            <person name="Yu J.-H."/>
            <person name="Zhou M."/>
            <person name="Andersen M.R."/>
            <person name="Archer D.B."/>
            <person name="Baker S.E."/>
            <person name="Benoit I."/>
            <person name="Brakhage A.A."/>
            <person name="Braus G.H."/>
            <person name="Fischer R."/>
            <person name="Frisvad J.C."/>
            <person name="Goldman G.H."/>
            <person name="Houbraken J."/>
            <person name="Oakley B."/>
            <person name="Pocsi I."/>
            <person name="Scazzocchio C."/>
            <person name="Seiboth B."/>
            <person name="vanKuyk P.A."/>
            <person name="Wortman J."/>
            <person name="Dyer P.S."/>
            <person name="Grigoriev I.V."/>
        </authorList>
    </citation>
    <scope>NUCLEOTIDE SEQUENCE [LARGE SCALE GENOMIC DNA]</scope>
    <source>
        <strain evidence="19">DTO 134E9</strain>
    </source>
</reference>
<keyword evidence="7" id="KW-0489">Methyltransferase</keyword>
<dbReference type="GeneID" id="63744252"/>
<dbReference type="InterPro" id="IPR011044">
    <property type="entry name" value="Quino_amine_DH_bsu"/>
</dbReference>
<dbReference type="InterPro" id="IPR040979">
    <property type="entry name" value="Vid27_N"/>
</dbReference>
<evidence type="ECO:0000259" key="17">
    <source>
        <dbReference type="PROSITE" id="PS51675"/>
    </source>
</evidence>
<evidence type="ECO:0000256" key="10">
    <source>
        <dbReference type="ARBA" id="ARBA00022694"/>
    </source>
</evidence>
<dbReference type="PANTHER" id="PTHR31913">
    <property type="entry name" value="VACUOLAR IMPORT AND DEGRADATION PROTEIN 27"/>
    <property type="match status" value="1"/>
</dbReference>
<evidence type="ECO:0000256" key="6">
    <source>
        <dbReference type="ARBA" id="ARBA00022490"/>
    </source>
</evidence>
<dbReference type="GO" id="GO:0008033">
    <property type="term" value="P:tRNA processing"/>
    <property type="evidence" value="ECO:0007669"/>
    <property type="project" value="UniProtKB-KW"/>
</dbReference>
<keyword evidence="19" id="KW-1185">Reference proteome</keyword>
<feature type="region of interest" description="Disordered" evidence="16">
    <location>
        <begin position="1"/>
        <end position="115"/>
    </location>
</feature>
<feature type="compositionally biased region" description="Basic and acidic residues" evidence="16">
    <location>
        <begin position="91"/>
        <end position="115"/>
    </location>
</feature>
<feature type="compositionally biased region" description="Basic and acidic residues" evidence="16">
    <location>
        <begin position="362"/>
        <end position="374"/>
    </location>
</feature>
<evidence type="ECO:0000256" key="1">
    <source>
        <dbReference type="ARBA" id="ARBA00004123"/>
    </source>
</evidence>
<dbReference type="GO" id="GO:0005634">
    <property type="term" value="C:nucleus"/>
    <property type="evidence" value="ECO:0007669"/>
    <property type="project" value="UniProtKB-SubCell"/>
</dbReference>